<evidence type="ECO:0008006" key="7">
    <source>
        <dbReference type="Google" id="ProtNLM"/>
    </source>
</evidence>
<feature type="domain" description="Nephrocystin 3-like N-terminal" evidence="3">
    <location>
        <begin position="260"/>
        <end position="357"/>
    </location>
</feature>
<sequence>MALGLLMLYEPPAGHFVNADLIFVHGLNGSGLDTWSSGNAIVRSAEYGHNRLPHHSSLGAIFSCVSGVIFLGTPHRGSSQATIAKCFAKAAKALDANDNILQVLERNADILERERNSFDSLRKDLFIACLYEELPMPILGMIVPEASACIDGPDVLKEQIPGRNHRSMVKFASRDEKQYEIVSYYIQRAVEVTLSGTSHRDEQPGLTPSNSMSSPLTYSGSVKPIIESCILESWRFHTMDDRYNGIENAYKSVVGAHKSTYDWMFERPGPGFIDWLERGHGIYWINGKAGSGKSTLMKSIRDNPRLSYHLKGTAGNWKEVMVADFYFWAAGSVEQRSQTGLLMTILYRIFNQVKKLLPIVAPREWGHVGPIAARIRQDTFEKTRGVPITPQALLLRVCQEACLQWTRQALLQVFHDLLVNLPPSTLLLMILDGLDEYEAKEQEMEELTELLKQTSRMSNVKICLSTRPWTIFENQFGGGQYPTFQLQHLTHNDIEYFVTESFNRSMLMQNLRQAYPKQVPDILSTIVLKAEGVFLWVRLVVRSLIRALQNGDELSDLQKKVDELPEDLERLYKHMLDRIETKYWKRSSKIFRIVNAASEPLYALTVWYSGEAEANPLEDLAVETKLARCYQLHLRLMNQCAGLLELRHDGFNTSLPEDYSETDLLRRDESWSFSERQHYLRSRVHHLHRTTKDFLDRPDVASILSSRREPGFDVHRWLAIHTLVELRSATTKSPRYTNEVDLWDGTGFHLSRINQNFSFYAANCGAGDSALRLSTIRDIFLCSVGLRATIDERFVRCINQVGGPECLKTKCLNSVDASQDAKQELDCCGRKELEILLLEEGVKIDQELGNAGNDDKHWDQHRRFEAKTLIPSGDKLAEILSQVAKSLEVVQHDFSGHDI</sequence>
<dbReference type="Pfam" id="PF25053">
    <property type="entry name" value="DUF7791"/>
    <property type="match status" value="1"/>
</dbReference>
<evidence type="ECO:0000256" key="2">
    <source>
        <dbReference type="SAM" id="Coils"/>
    </source>
</evidence>
<dbReference type="InterPro" id="IPR056884">
    <property type="entry name" value="NPHP3-like_N"/>
</dbReference>
<dbReference type="Proteomes" id="UP001166286">
    <property type="component" value="Unassembled WGS sequence"/>
</dbReference>
<keyword evidence="6" id="KW-1185">Reference proteome</keyword>
<dbReference type="SUPFAM" id="SSF52540">
    <property type="entry name" value="P-loop containing nucleoside triphosphate hydrolases"/>
    <property type="match status" value="1"/>
</dbReference>
<comment type="caution">
    <text evidence="5">The sequence shown here is derived from an EMBL/GenBank/DDBJ whole genome shotgun (WGS) entry which is preliminary data.</text>
</comment>
<evidence type="ECO:0000259" key="3">
    <source>
        <dbReference type="Pfam" id="PF24883"/>
    </source>
</evidence>
<organism evidence="5 6">
    <name type="scientific">Cladonia borealis</name>
    <dbReference type="NCBI Taxonomy" id="184061"/>
    <lineage>
        <taxon>Eukaryota</taxon>
        <taxon>Fungi</taxon>
        <taxon>Dikarya</taxon>
        <taxon>Ascomycota</taxon>
        <taxon>Pezizomycotina</taxon>
        <taxon>Lecanoromycetes</taxon>
        <taxon>OSLEUM clade</taxon>
        <taxon>Lecanoromycetidae</taxon>
        <taxon>Lecanorales</taxon>
        <taxon>Lecanorineae</taxon>
        <taxon>Cladoniaceae</taxon>
        <taxon>Cladonia</taxon>
    </lineage>
</organism>
<proteinExistence type="predicted"/>
<feature type="coiled-coil region" evidence="2">
    <location>
        <begin position="94"/>
        <end position="121"/>
    </location>
</feature>
<gene>
    <name evidence="5" type="ORF">JMJ35_004484</name>
</gene>
<dbReference type="EMBL" id="JAFEKC020000008">
    <property type="protein sequence ID" value="KAK0513498.1"/>
    <property type="molecule type" value="Genomic_DNA"/>
</dbReference>
<keyword evidence="2" id="KW-0175">Coiled coil</keyword>
<feature type="domain" description="DUF7791" evidence="4">
    <location>
        <begin position="578"/>
        <end position="730"/>
    </location>
</feature>
<dbReference type="PANTHER" id="PTHR10039">
    <property type="entry name" value="AMELOGENIN"/>
    <property type="match status" value="1"/>
</dbReference>
<evidence type="ECO:0000256" key="1">
    <source>
        <dbReference type="ARBA" id="ARBA00022737"/>
    </source>
</evidence>
<name>A0AA39R255_9LECA</name>
<dbReference type="Pfam" id="PF24883">
    <property type="entry name" value="NPHP3_N"/>
    <property type="match status" value="1"/>
</dbReference>
<accession>A0AA39R255</accession>
<feature type="coiled-coil region" evidence="2">
    <location>
        <begin position="430"/>
        <end position="457"/>
    </location>
</feature>
<dbReference type="InterPro" id="IPR027417">
    <property type="entry name" value="P-loop_NTPase"/>
</dbReference>
<keyword evidence="1" id="KW-0677">Repeat</keyword>
<evidence type="ECO:0000259" key="4">
    <source>
        <dbReference type="Pfam" id="PF25053"/>
    </source>
</evidence>
<dbReference type="InterPro" id="IPR056693">
    <property type="entry name" value="DUF7791"/>
</dbReference>
<evidence type="ECO:0000313" key="5">
    <source>
        <dbReference type="EMBL" id="KAK0513498.1"/>
    </source>
</evidence>
<reference evidence="5" key="1">
    <citation type="submission" date="2023-03" db="EMBL/GenBank/DDBJ databases">
        <title>Complete genome of Cladonia borealis.</title>
        <authorList>
            <person name="Park H."/>
        </authorList>
    </citation>
    <scope>NUCLEOTIDE SEQUENCE</scope>
    <source>
        <strain evidence="5">ANT050790</strain>
    </source>
</reference>
<evidence type="ECO:0000313" key="6">
    <source>
        <dbReference type="Proteomes" id="UP001166286"/>
    </source>
</evidence>
<protein>
    <recommendedName>
        <fullName evidence="7">NACHT domain-containing protein</fullName>
    </recommendedName>
</protein>
<dbReference type="AlphaFoldDB" id="A0AA39R255"/>
<dbReference type="PANTHER" id="PTHR10039:SF5">
    <property type="entry name" value="NACHT DOMAIN-CONTAINING PROTEIN"/>
    <property type="match status" value="1"/>
</dbReference>